<evidence type="ECO:0000313" key="1">
    <source>
        <dbReference type="Proteomes" id="UP000887579"/>
    </source>
</evidence>
<accession>A0AC34GU95</accession>
<name>A0AC34GU95_9BILA</name>
<dbReference type="Proteomes" id="UP000887579">
    <property type="component" value="Unplaced"/>
</dbReference>
<protein>
    <submittedName>
        <fullName evidence="2">PX domain-containing protein</fullName>
    </submittedName>
</protein>
<reference evidence="2" key="1">
    <citation type="submission" date="2022-11" db="UniProtKB">
        <authorList>
            <consortium name="WormBaseParasite"/>
        </authorList>
    </citation>
    <scope>IDENTIFICATION</scope>
</reference>
<dbReference type="WBParaSite" id="ES5_v2.g8479.t1">
    <property type="protein sequence ID" value="ES5_v2.g8479.t1"/>
    <property type="gene ID" value="ES5_v2.g8479"/>
</dbReference>
<proteinExistence type="predicted"/>
<organism evidence="1 2">
    <name type="scientific">Panagrolaimus sp. ES5</name>
    <dbReference type="NCBI Taxonomy" id="591445"/>
    <lineage>
        <taxon>Eukaryota</taxon>
        <taxon>Metazoa</taxon>
        <taxon>Ecdysozoa</taxon>
        <taxon>Nematoda</taxon>
        <taxon>Chromadorea</taxon>
        <taxon>Rhabditida</taxon>
        <taxon>Tylenchina</taxon>
        <taxon>Panagrolaimomorpha</taxon>
        <taxon>Panagrolaimoidea</taxon>
        <taxon>Panagrolaimidae</taxon>
        <taxon>Panagrolaimus</taxon>
    </lineage>
</organism>
<sequence length="324" mass="36188">MTRRTSLQYHSNALSNSGHAQTIVNDLACGYLLEFPQDYKLCRHRNRYDDFKQLRSHRLSHPHLTFITTPTSKMSSPTIPATSTRRYVPNGHRNSQPSLMFYGQPNTEEILPTKGILKHVPSQPLLNLVGKYSSTIKGFELNSSSNNRHCNGPTTSTKHHYVPHYSPGTPPQSTIFNQNTGTKTNSPSGGRKFPKASEKRILQRHPQSDLAFRFQRHVDYNINENSQSRTEETEVIDPVYLALKQATGRYGGSNSSRRGSSAHNFDSASPSPRNLSQVSLQDSGYAEISNSRNQLLGSTPMLDQPGMPPAKAMSNESFLTESVE</sequence>
<evidence type="ECO:0000313" key="2">
    <source>
        <dbReference type="WBParaSite" id="ES5_v2.g8479.t1"/>
    </source>
</evidence>